<dbReference type="PANTHER" id="PTHR38478">
    <property type="entry name" value="PEPTIDASE M1A AND M12B"/>
    <property type="match status" value="1"/>
</dbReference>
<dbReference type="InterPro" id="IPR032534">
    <property type="entry name" value="EcxA_zinc-bd"/>
</dbReference>
<dbReference type="Pfam" id="PF17148">
    <property type="entry name" value="DUF5117"/>
    <property type="match status" value="1"/>
</dbReference>
<evidence type="ECO:0000259" key="2">
    <source>
        <dbReference type="Pfam" id="PF16313"/>
    </source>
</evidence>
<dbReference type="GO" id="GO:0008237">
    <property type="term" value="F:metallopeptidase activity"/>
    <property type="evidence" value="ECO:0007669"/>
    <property type="project" value="UniProtKB-KW"/>
</dbReference>
<sequence>MKPNPHWMLAVLLLLPLGSANAKRDEKTPDPLAGSTRKDGFFEVWTDPAKGRVLLGVEKLDEPFLLVTSLPHGLGSNDVGLDRGQPGNVREVEFRRAGPRLLLVERNTRYVASADDAAERASAREAFAESVLWAGDIVASKRSTRIVVDFSSFLSSDRHGVAERLDATKQGKYLVDDKRSAALLDDAKTFPDNTELEAILTFNGDGKGEFVRQVAMDPTALSVRQHVSLVRLPGAGYKPRAFHPGSGAFGQGAIDFSQPLAASLDVRWQPRFRLEKTDPTAAVSTVKKPIVFYLDPGTPEPVRSALLDGANWWKSAFEKAGYKDAFRAELLPADADPMDIRYNTILWVHRATRGWSYGAALTDPRTGEIIKGAVTLGSQRVRQDILIAEALTAPYDKRNANELAQRAEAMALARLRQLAAHEVGHALGFAHNFAASREGNGSVMDYPHPMLRVASDGAVALADAYGVGVGPWDDYIVKYGYADFGGADETAALAQLRRDAEAAGLEYLNDADARSPGMAHPDALLWDYGKNSLATFDLLLDVRRRALAGFGTGALPPARQLGELEARLVPIYLLHRYQTEAVARLLAGASYRYGLAGDTKPGTQAVAASDQRAALDRLVRTLSAAELALPPNVLDSLTPPAADYERGREYFATRTAPLFDPFAAAQAASAQTLTFLFDPARLNRLAWQHARDAAQPGVDDVLDAAFRGTWQRDTKTDAAPGAAAVQIAANWTMLDALLAVVDAGQLHAQVEAQARARLASWREWLAANPGGATTAANRKQAATLIGQYLADPKSVKLRPLPPVPPGAPI</sequence>
<dbReference type="SUPFAM" id="SSF55486">
    <property type="entry name" value="Metalloproteases ('zincins'), catalytic domain"/>
    <property type="match status" value="1"/>
</dbReference>
<dbReference type="InterPro" id="IPR024079">
    <property type="entry name" value="MetalloPept_cat_dom_sf"/>
</dbReference>
<dbReference type="CDD" id="cd04276">
    <property type="entry name" value="ZnMc_MMP_like_2"/>
    <property type="match status" value="1"/>
</dbReference>
<organism evidence="4 5">
    <name type="scientific">Tahibacter soli</name>
    <dbReference type="NCBI Taxonomy" id="2983605"/>
    <lineage>
        <taxon>Bacteria</taxon>
        <taxon>Pseudomonadati</taxon>
        <taxon>Pseudomonadota</taxon>
        <taxon>Gammaproteobacteria</taxon>
        <taxon>Lysobacterales</taxon>
        <taxon>Rhodanobacteraceae</taxon>
        <taxon>Tahibacter</taxon>
    </lineage>
</organism>
<keyword evidence="4" id="KW-0645">Protease</keyword>
<protein>
    <submittedName>
        <fullName evidence="4">Zinc-dependent metalloprotease</fullName>
    </submittedName>
</protein>
<keyword evidence="4" id="KW-0378">Hydrolase</keyword>
<accession>A0A9X4BH49</accession>
<comment type="caution">
    <text evidence="4">The sequence shown here is derived from an EMBL/GenBank/DDBJ whole genome shotgun (WGS) entry which is preliminary data.</text>
</comment>
<dbReference type="Pfam" id="PF16313">
    <property type="entry name" value="DUF4953"/>
    <property type="match status" value="1"/>
</dbReference>
<name>A0A9X4BH49_9GAMM</name>
<feature type="domain" description="EcxA zinc-binding" evidence="2">
    <location>
        <begin position="406"/>
        <end position="715"/>
    </location>
</feature>
<dbReference type="InterPro" id="IPR034032">
    <property type="entry name" value="Zn_MMP-like_bac"/>
</dbReference>
<evidence type="ECO:0000256" key="1">
    <source>
        <dbReference type="SAM" id="SignalP"/>
    </source>
</evidence>
<evidence type="ECO:0000313" key="4">
    <source>
        <dbReference type="EMBL" id="MDC8012371.1"/>
    </source>
</evidence>
<feature type="chain" id="PRO_5040957119" evidence="1">
    <location>
        <begin position="23"/>
        <end position="809"/>
    </location>
</feature>
<keyword evidence="4" id="KW-0482">Metalloprotease</keyword>
<feature type="signal peptide" evidence="1">
    <location>
        <begin position="1"/>
        <end position="22"/>
    </location>
</feature>
<gene>
    <name evidence="4" type="ORF">OD750_007405</name>
</gene>
<proteinExistence type="predicted"/>
<evidence type="ECO:0000259" key="3">
    <source>
        <dbReference type="Pfam" id="PF17148"/>
    </source>
</evidence>
<feature type="domain" description="DUF5117" evidence="3">
    <location>
        <begin position="84"/>
        <end position="276"/>
    </location>
</feature>
<evidence type="ECO:0000313" key="5">
    <source>
        <dbReference type="Proteomes" id="UP001139971"/>
    </source>
</evidence>
<keyword evidence="5" id="KW-1185">Reference proteome</keyword>
<dbReference type="Gene3D" id="3.40.390.10">
    <property type="entry name" value="Collagenase (Catalytic Domain)"/>
    <property type="match status" value="1"/>
</dbReference>
<dbReference type="AlphaFoldDB" id="A0A9X4BH49"/>
<dbReference type="InterPro" id="IPR033413">
    <property type="entry name" value="DUF5117"/>
</dbReference>
<dbReference type="PANTHER" id="PTHR38478:SF1">
    <property type="entry name" value="ZINC DEPENDENT METALLOPROTEASE DOMAIN LIPOPROTEIN"/>
    <property type="match status" value="1"/>
</dbReference>
<dbReference type="RefSeq" id="WP_263543863.1">
    <property type="nucleotide sequence ID" value="NZ_JAOVZO020000008.1"/>
</dbReference>
<keyword evidence="1" id="KW-0732">Signal</keyword>
<reference evidence="4" key="1">
    <citation type="submission" date="2023-02" db="EMBL/GenBank/DDBJ databases">
        <title>Tahibacter soli sp. nov. isolated from soil.</title>
        <authorList>
            <person name="Baek J.H."/>
            <person name="Lee J.K."/>
            <person name="Choi D.G."/>
            <person name="Jeon C.O."/>
        </authorList>
    </citation>
    <scope>NUCLEOTIDE SEQUENCE</scope>
    <source>
        <strain evidence="4">BL</strain>
    </source>
</reference>
<dbReference type="Proteomes" id="UP001139971">
    <property type="component" value="Unassembled WGS sequence"/>
</dbReference>
<dbReference type="EMBL" id="JAOVZO020000008">
    <property type="protein sequence ID" value="MDC8012371.1"/>
    <property type="molecule type" value="Genomic_DNA"/>
</dbReference>